<organism evidence="2 3">
    <name type="scientific">Streptomyces musisoli</name>
    <dbReference type="NCBI Taxonomy" id="2802280"/>
    <lineage>
        <taxon>Bacteria</taxon>
        <taxon>Bacillati</taxon>
        <taxon>Actinomycetota</taxon>
        <taxon>Actinomycetes</taxon>
        <taxon>Kitasatosporales</taxon>
        <taxon>Streptomycetaceae</taxon>
        <taxon>Streptomyces</taxon>
    </lineage>
</organism>
<dbReference type="RefSeq" id="WP_201827825.1">
    <property type="nucleotide sequence ID" value="NZ_JAERRH010000046.1"/>
</dbReference>
<evidence type="ECO:0000256" key="1">
    <source>
        <dbReference type="SAM" id="Phobius"/>
    </source>
</evidence>
<reference evidence="2 3" key="1">
    <citation type="submission" date="2021-01" db="EMBL/GenBank/DDBJ databases">
        <title>WGS of actinomycetes isolated from Thailand.</title>
        <authorList>
            <person name="Thawai C."/>
        </authorList>
    </citation>
    <scope>NUCLEOTIDE SEQUENCE [LARGE SCALE GENOMIC DNA]</scope>
    <source>
        <strain evidence="2 3">CH5-8</strain>
    </source>
</reference>
<keyword evidence="1" id="KW-0812">Transmembrane</keyword>
<evidence type="ECO:0000313" key="2">
    <source>
        <dbReference type="EMBL" id="MBL1110576.1"/>
    </source>
</evidence>
<keyword evidence="1" id="KW-1133">Transmembrane helix</keyword>
<protein>
    <recommendedName>
        <fullName evidence="4">NADH-quinone oxidoreductase subunit J</fullName>
    </recommendedName>
</protein>
<feature type="transmembrane region" description="Helical" evidence="1">
    <location>
        <begin position="33"/>
        <end position="57"/>
    </location>
</feature>
<dbReference type="Proteomes" id="UP000621386">
    <property type="component" value="Unassembled WGS sequence"/>
</dbReference>
<gene>
    <name evidence="2" type="ORF">JK361_39565</name>
</gene>
<dbReference type="EMBL" id="JAERRH010000046">
    <property type="protein sequence ID" value="MBL1110576.1"/>
    <property type="molecule type" value="Genomic_DNA"/>
</dbReference>
<keyword evidence="1" id="KW-0472">Membrane</keyword>
<comment type="caution">
    <text evidence="2">The sequence shown here is derived from an EMBL/GenBank/DDBJ whole genome shotgun (WGS) entry which is preliminary data.</text>
</comment>
<name>A0ABS1PFG0_9ACTN</name>
<proteinExistence type="predicted"/>
<keyword evidence="3" id="KW-1185">Reference proteome</keyword>
<evidence type="ECO:0008006" key="4">
    <source>
        <dbReference type="Google" id="ProtNLM"/>
    </source>
</evidence>
<accession>A0ABS1PFG0</accession>
<sequence>MTLTTLLLILLLFAVTLLSGVGALVLLRHHPAWSVPVTGALTVMMLMATVTGLLVAVTRS</sequence>
<evidence type="ECO:0000313" key="3">
    <source>
        <dbReference type="Proteomes" id="UP000621386"/>
    </source>
</evidence>